<dbReference type="KEGG" id="pfj:MYCFIDRAFT_180359"/>
<feature type="region of interest" description="Disordered" evidence="1">
    <location>
        <begin position="197"/>
        <end position="225"/>
    </location>
</feature>
<evidence type="ECO:0000256" key="1">
    <source>
        <dbReference type="SAM" id="MobiDB-lite"/>
    </source>
</evidence>
<dbReference type="AlphaFoldDB" id="M3AIJ5"/>
<sequence length="615" mass="69285">MLPVGGEHQERYFVAHIGSREKLTLGVGVDSVCAQSTAYILQAAAFEAVRPEDARRRGDQAHSERRLMMRCDAMRCDISMQGSAGQPSMRGGRDFSASSRRLVGDSSDFDWVSETAEFQQLRVPCHSLFTARKRQHEATFNASPLSYDGAATCTPGHHEKEADVLSGRTWRIGLQYEVQHDYDAMYIDHVIKNGARRCKPKATDPPAPKRSKKRVEKAHIHERTPPTLQVAQQPPFAIPGGSAAFSTLFPSLTPAEGNHRYLMPPPTAPANMRLRVRHRSQAACLMHRRPPICINVTELCTNCKHLGFRHTAILLASFSFSVTRPVSISRVVKMHQIPYPSGNHDSATVRPRFFEGHASSKVTLPPWSRFFHGHASSMVTLLPWSRFFQGHALRFFHGHAPHASLEGQGYKMCDVSTHVSSTGQWPSLSGPASLSFKPYPRDDYSKLLLRQRPDPRQRREMKLKIVLDVRSDNDIYKSTLHPRRPQYFQDLDGESQPNDIDEEGNNQGLQRWLHSDEEHTYRSSRDCAQGAALALLQDLKCRFNAADNANEEMCSKRRLVILGSIVAELRNNPFTIQNVSNVTRYLVYGTILLQYPFKVSEGHQMANLRSDANTT</sequence>
<dbReference type="VEuPathDB" id="FungiDB:MYCFIDRAFT_180359"/>
<dbReference type="GeneID" id="19334370"/>
<dbReference type="HOGENOM" id="CLU_444184_0_0_1"/>
<keyword evidence="3" id="KW-1185">Reference proteome</keyword>
<organism evidence="2 3">
    <name type="scientific">Pseudocercospora fijiensis (strain CIRAD86)</name>
    <name type="common">Black leaf streak disease fungus</name>
    <name type="synonym">Mycosphaerella fijiensis</name>
    <dbReference type="NCBI Taxonomy" id="383855"/>
    <lineage>
        <taxon>Eukaryota</taxon>
        <taxon>Fungi</taxon>
        <taxon>Dikarya</taxon>
        <taxon>Ascomycota</taxon>
        <taxon>Pezizomycotina</taxon>
        <taxon>Dothideomycetes</taxon>
        <taxon>Dothideomycetidae</taxon>
        <taxon>Mycosphaerellales</taxon>
        <taxon>Mycosphaerellaceae</taxon>
        <taxon>Pseudocercospora</taxon>
    </lineage>
</organism>
<evidence type="ECO:0000313" key="3">
    <source>
        <dbReference type="Proteomes" id="UP000016932"/>
    </source>
</evidence>
<dbReference type="RefSeq" id="XP_007932353.1">
    <property type="nucleotide sequence ID" value="XM_007934162.1"/>
</dbReference>
<name>M3AIJ5_PSEFD</name>
<gene>
    <name evidence="2" type="ORF">MYCFIDRAFT_180359</name>
</gene>
<dbReference type="EMBL" id="KB446571">
    <property type="protein sequence ID" value="EME77028.1"/>
    <property type="molecule type" value="Genomic_DNA"/>
</dbReference>
<evidence type="ECO:0000313" key="2">
    <source>
        <dbReference type="EMBL" id="EME77028.1"/>
    </source>
</evidence>
<reference evidence="2 3" key="1">
    <citation type="journal article" date="2012" name="PLoS Pathog.">
        <title>Diverse lifestyles and strategies of plant pathogenesis encoded in the genomes of eighteen Dothideomycetes fungi.</title>
        <authorList>
            <person name="Ohm R.A."/>
            <person name="Feau N."/>
            <person name="Henrissat B."/>
            <person name="Schoch C.L."/>
            <person name="Horwitz B.A."/>
            <person name="Barry K.W."/>
            <person name="Condon B.J."/>
            <person name="Copeland A.C."/>
            <person name="Dhillon B."/>
            <person name="Glaser F."/>
            <person name="Hesse C.N."/>
            <person name="Kosti I."/>
            <person name="LaButti K."/>
            <person name="Lindquist E.A."/>
            <person name="Lucas S."/>
            <person name="Salamov A.A."/>
            <person name="Bradshaw R.E."/>
            <person name="Ciuffetti L."/>
            <person name="Hamelin R.C."/>
            <person name="Kema G.H.J."/>
            <person name="Lawrence C."/>
            <person name="Scott J.A."/>
            <person name="Spatafora J.W."/>
            <person name="Turgeon B.G."/>
            <person name="de Wit P.J.G.M."/>
            <person name="Zhong S."/>
            <person name="Goodwin S.B."/>
            <person name="Grigoriev I.V."/>
        </authorList>
    </citation>
    <scope>NUCLEOTIDE SEQUENCE [LARGE SCALE GENOMIC DNA]</scope>
    <source>
        <strain evidence="2 3">CIRAD86</strain>
    </source>
</reference>
<dbReference type="Proteomes" id="UP000016932">
    <property type="component" value="Unassembled WGS sequence"/>
</dbReference>
<accession>M3AIJ5</accession>
<protein>
    <submittedName>
        <fullName evidence="2">Uncharacterized protein</fullName>
    </submittedName>
</protein>
<proteinExistence type="predicted"/>